<dbReference type="EMBL" id="LJAM02000118">
    <property type="protein sequence ID" value="RAP71639.1"/>
    <property type="molecule type" value="Genomic_DNA"/>
</dbReference>
<protein>
    <submittedName>
        <fullName evidence="1">LysR substrate binding domain protein</fullName>
    </submittedName>
</protein>
<name>A0A328TM29_9GAMM</name>
<evidence type="ECO:0000313" key="1">
    <source>
        <dbReference type="EMBL" id="RAP71639.1"/>
    </source>
</evidence>
<reference evidence="1" key="1">
    <citation type="submission" date="2018-04" db="EMBL/GenBank/DDBJ databases">
        <title>Genomes of the Obligate Erwinia dacicola and Facultative Enterobacter sp. OLF Endosymbionts of the Olive Fruit fly, Bactrocera oleae.</title>
        <authorList>
            <person name="Estes A.M."/>
            <person name="Hearn D.J."/>
            <person name="Agarwal S."/>
            <person name="Pierson E.A."/>
            <person name="Dunning-Hotopp J.C."/>
        </authorList>
    </citation>
    <scope>NUCLEOTIDE SEQUENCE [LARGE SCALE GENOMIC DNA]</scope>
    <source>
        <strain evidence="1">Oroville</strain>
    </source>
</reference>
<dbReference type="SUPFAM" id="SSF53850">
    <property type="entry name" value="Periplasmic binding protein-like II"/>
    <property type="match status" value="1"/>
</dbReference>
<evidence type="ECO:0000313" key="2">
    <source>
        <dbReference type="Proteomes" id="UP000244334"/>
    </source>
</evidence>
<sequence length="60" mass="6931">MPDLCNSALASGQLVALLPQYQLEDLGMYAIYSSRQHQPPRLRALQDFLSKWFHAERAQR</sequence>
<organism evidence="1 2">
    <name type="scientific">Candidatus Erwinia dacicola</name>
    <dbReference type="NCBI Taxonomy" id="252393"/>
    <lineage>
        <taxon>Bacteria</taxon>
        <taxon>Pseudomonadati</taxon>
        <taxon>Pseudomonadota</taxon>
        <taxon>Gammaproteobacteria</taxon>
        <taxon>Enterobacterales</taxon>
        <taxon>Erwiniaceae</taxon>
        <taxon>Erwinia</taxon>
    </lineage>
</organism>
<keyword evidence="2" id="KW-1185">Reference proteome</keyword>
<dbReference type="Proteomes" id="UP000244334">
    <property type="component" value="Unassembled WGS sequence"/>
</dbReference>
<comment type="caution">
    <text evidence="1">The sequence shown here is derived from an EMBL/GenBank/DDBJ whole genome shotgun (WGS) entry which is preliminary data.</text>
</comment>
<proteinExistence type="predicted"/>
<dbReference type="AlphaFoldDB" id="A0A328TM29"/>
<dbReference type="Gene3D" id="3.40.190.290">
    <property type="match status" value="1"/>
</dbReference>
<accession>A0A328TM29</accession>
<gene>
    <name evidence="1" type="ORF">ACZ87_01540</name>
</gene>